<dbReference type="Proteomes" id="UP000325081">
    <property type="component" value="Unassembled WGS sequence"/>
</dbReference>
<dbReference type="PANTHER" id="PTHR45786:SF75">
    <property type="entry name" value="ATP-DEPENDENT DNA HELICASE"/>
    <property type="match status" value="1"/>
</dbReference>
<reference evidence="2" key="1">
    <citation type="journal article" date="2019" name="Curr. Biol.">
        <title>Genome Sequence of Striga asiatica Provides Insight into the Evolution of Plant Parasitism.</title>
        <authorList>
            <person name="Yoshida S."/>
            <person name="Kim S."/>
            <person name="Wafula E.K."/>
            <person name="Tanskanen J."/>
            <person name="Kim Y.M."/>
            <person name="Honaas L."/>
            <person name="Yang Z."/>
            <person name="Spallek T."/>
            <person name="Conn C.E."/>
            <person name="Ichihashi Y."/>
            <person name="Cheong K."/>
            <person name="Cui S."/>
            <person name="Der J.P."/>
            <person name="Gundlach H."/>
            <person name="Jiao Y."/>
            <person name="Hori C."/>
            <person name="Ishida J.K."/>
            <person name="Kasahara H."/>
            <person name="Kiba T."/>
            <person name="Kim M.S."/>
            <person name="Koo N."/>
            <person name="Laohavisit A."/>
            <person name="Lee Y.H."/>
            <person name="Lumba S."/>
            <person name="McCourt P."/>
            <person name="Mortimer J.C."/>
            <person name="Mutuku J.M."/>
            <person name="Nomura T."/>
            <person name="Sasaki-Sekimoto Y."/>
            <person name="Seto Y."/>
            <person name="Wang Y."/>
            <person name="Wakatake T."/>
            <person name="Sakakibara H."/>
            <person name="Demura T."/>
            <person name="Yamaguchi S."/>
            <person name="Yoneyama K."/>
            <person name="Manabe R.I."/>
            <person name="Nelson D.C."/>
            <person name="Schulman A.H."/>
            <person name="Timko M.P."/>
            <person name="dePamphilis C.W."/>
            <person name="Choi D."/>
            <person name="Shirasu K."/>
        </authorList>
    </citation>
    <scope>NUCLEOTIDE SEQUENCE [LARGE SCALE GENOMIC DNA]</scope>
    <source>
        <strain evidence="2">cv. UVA1</strain>
    </source>
</reference>
<dbReference type="PANTHER" id="PTHR45786">
    <property type="entry name" value="DNA BINDING PROTEIN-LIKE"/>
    <property type="match status" value="1"/>
</dbReference>
<evidence type="ECO:0000313" key="2">
    <source>
        <dbReference type="Proteomes" id="UP000325081"/>
    </source>
</evidence>
<dbReference type="OrthoDB" id="1930928at2759"/>
<organism evidence="1 2">
    <name type="scientific">Striga asiatica</name>
    <name type="common">Asiatic witchweed</name>
    <name type="synonym">Buchnera asiatica</name>
    <dbReference type="NCBI Taxonomy" id="4170"/>
    <lineage>
        <taxon>Eukaryota</taxon>
        <taxon>Viridiplantae</taxon>
        <taxon>Streptophyta</taxon>
        <taxon>Embryophyta</taxon>
        <taxon>Tracheophyta</taxon>
        <taxon>Spermatophyta</taxon>
        <taxon>Magnoliopsida</taxon>
        <taxon>eudicotyledons</taxon>
        <taxon>Gunneridae</taxon>
        <taxon>Pentapetalae</taxon>
        <taxon>asterids</taxon>
        <taxon>lamiids</taxon>
        <taxon>Lamiales</taxon>
        <taxon>Orobanchaceae</taxon>
        <taxon>Buchnereae</taxon>
        <taxon>Striga</taxon>
    </lineage>
</organism>
<comment type="caution">
    <text evidence="1">The sequence shown here is derived from an EMBL/GenBank/DDBJ whole genome shotgun (WGS) entry which is preliminary data.</text>
</comment>
<keyword evidence="2" id="KW-1185">Reference proteome</keyword>
<protein>
    <submittedName>
        <fullName evidence="1">Fatty acyl-CoA reductase 1</fullName>
    </submittedName>
</protein>
<name>A0A5A7QBX7_STRAF</name>
<gene>
    <name evidence="1" type="ORF">STAS_19372</name>
</gene>
<dbReference type="AlphaFoldDB" id="A0A5A7QBX7"/>
<sequence length="346" mass="40156">MEISVLKESYKAEAINRWRLKICSTTYRDSYIANHVDTTPTHAKRHKSNDASSSNKIIKTTSRTCKDGRSLLEKVPLEPTILPAQPPCIYCRAKQIHHESINVCCKNGIVSLPNTLAPDILKELFASNTEEAKLFRTCIRTIDNHFAFTSMGVKYDKKKLSRRNKGIYTFKIQGHMYHFVEDLECSKHLQLYFHDTNDQIAKRLEECPRLTESISKKIITLLKDNAYAKFFRRLSEMENLDNYNIVLRNMSGVDQRVFNKPDVSQVAALWVEVSADCIDSADELLNREQEALRASSNQVEFVLVREYYAYKLQMRDLETSLFMSGRLLQHYIVDMYVKLESQRLFS</sequence>
<evidence type="ECO:0000313" key="1">
    <source>
        <dbReference type="EMBL" id="GER42574.1"/>
    </source>
</evidence>
<dbReference type="EMBL" id="BKCP01006404">
    <property type="protein sequence ID" value="GER42574.1"/>
    <property type="molecule type" value="Genomic_DNA"/>
</dbReference>
<accession>A0A5A7QBX7</accession>
<proteinExistence type="predicted"/>